<feature type="transmembrane region" description="Helical" evidence="2">
    <location>
        <begin position="177"/>
        <end position="199"/>
    </location>
</feature>
<keyword evidence="4" id="KW-1185">Reference proteome</keyword>
<keyword evidence="2" id="KW-1133">Transmembrane helix</keyword>
<feature type="transmembrane region" description="Helical" evidence="2">
    <location>
        <begin position="469"/>
        <end position="489"/>
    </location>
</feature>
<feature type="transmembrane region" description="Helical" evidence="2">
    <location>
        <begin position="749"/>
        <end position="767"/>
    </location>
</feature>
<feature type="transmembrane region" description="Helical" evidence="2">
    <location>
        <begin position="261"/>
        <end position="278"/>
    </location>
</feature>
<name>A0A5C5VHD9_9BACT</name>
<feature type="transmembrane region" description="Helical" evidence="2">
    <location>
        <begin position="237"/>
        <end position="254"/>
    </location>
</feature>
<feature type="transmembrane region" description="Helical" evidence="2">
    <location>
        <begin position="426"/>
        <end position="449"/>
    </location>
</feature>
<feature type="transmembrane region" description="Helical" evidence="2">
    <location>
        <begin position="776"/>
        <end position="799"/>
    </location>
</feature>
<feature type="transmembrane region" description="Helical" evidence="2">
    <location>
        <begin position="624"/>
        <end position="644"/>
    </location>
</feature>
<feature type="transmembrane region" description="Helical" evidence="2">
    <location>
        <begin position="895"/>
        <end position="915"/>
    </location>
</feature>
<dbReference type="OrthoDB" id="267417at2"/>
<feature type="transmembrane region" description="Helical" evidence="2">
    <location>
        <begin position="509"/>
        <end position="528"/>
    </location>
</feature>
<feature type="transmembrane region" description="Helical" evidence="2">
    <location>
        <begin position="206"/>
        <end position="225"/>
    </location>
</feature>
<gene>
    <name evidence="3" type="ORF">KOR34_20390</name>
</gene>
<feature type="transmembrane region" description="Helical" evidence="2">
    <location>
        <begin position="865"/>
        <end position="888"/>
    </location>
</feature>
<feature type="transmembrane region" description="Helical" evidence="2">
    <location>
        <begin position="834"/>
        <end position="853"/>
    </location>
</feature>
<feature type="transmembrane region" description="Helical" evidence="2">
    <location>
        <begin position="598"/>
        <end position="618"/>
    </location>
</feature>
<feature type="transmembrane region" description="Helical" evidence="2">
    <location>
        <begin position="540"/>
        <end position="560"/>
    </location>
</feature>
<feature type="transmembrane region" description="Helical" evidence="2">
    <location>
        <begin position="680"/>
        <end position="698"/>
    </location>
</feature>
<dbReference type="AlphaFoldDB" id="A0A5C5VHD9"/>
<proteinExistence type="predicted"/>
<dbReference type="EMBL" id="SIHJ01000001">
    <property type="protein sequence ID" value="TWT37092.1"/>
    <property type="molecule type" value="Genomic_DNA"/>
</dbReference>
<feature type="transmembrane region" description="Helical" evidence="2">
    <location>
        <begin position="921"/>
        <end position="942"/>
    </location>
</feature>
<comment type="caution">
    <text evidence="3">The sequence shown here is derived from an EMBL/GenBank/DDBJ whole genome shotgun (WGS) entry which is preliminary data.</text>
</comment>
<dbReference type="Proteomes" id="UP000316714">
    <property type="component" value="Unassembled WGS sequence"/>
</dbReference>
<keyword evidence="2" id="KW-0812">Transmembrane</keyword>
<organism evidence="3 4">
    <name type="scientific">Posidoniimonas corsicana</name>
    <dbReference type="NCBI Taxonomy" id="1938618"/>
    <lineage>
        <taxon>Bacteria</taxon>
        <taxon>Pseudomonadati</taxon>
        <taxon>Planctomycetota</taxon>
        <taxon>Planctomycetia</taxon>
        <taxon>Pirellulales</taxon>
        <taxon>Lacipirellulaceae</taxon>
        <taxon>Posidoniimonas</taxon>
    </lineage>
</organism>
<feature type="region of interest" description="Disordered" evidence="1">
    <location>
        <begin position="113"/>
        <end position="133"/>
    </location>
</feature>
<feature type="transmembrane region" description="Helical" evidence="2">
    <location>
        <begin position="400"/>
        <end position="420"/>
    </location>
</feature>
<sequence length="966" mass="100785">MSANAADLLSAIDAAEERFAAWREDGLLDEQQLQLVREDYDAWRQRLDPTTDYSELLSIEGPATNRGPEVVAQLQVLSFLKREIRRQHGAKRISPGAAGLMVGDVERRITAARAGRPYEPPPPSTPQAPKEAPVKRGWAEMLLDPRSLYALMSCGGGLLVIGLVVWLWSVGVFENKLVVASLLGGANLAALAAGAAVVLRTPYQTAGRAVTLLACLVMPLNLWFYDAQGLITLKDGGHLWAPALAICALYAGIARLLKDPAFVYALVGGVTMTGLLFLADQRVDRLWEIISPSALLVVIGVACVHAERLFAPGDGPFSRQRFGLAFFQSGHVVMAVGLAVLLVGRLVGRLYDPVFAELGLFEAPDVAAVAKVKLMALGLALVGAYTYFYSLFNHQGGARYAYSGIVALLWCEVIALDLVAQPLTEQLLVVVLASTALAANAATGAALRLRRADADPDAEPNAGAAVDQIGAATGVMANLFSLAALLLGAAQFVRGVFQPGVLPAFEIDAWYVGAMLAVAGTSTATWVMQFKRGRHAGASFALETAAVAAVLAGAGGLMLAGVGTMATMLALLAAAPVAVHLAAGRATDAYARSAWRQAAQVAGATLLVLASAVVLGLLPAGAAAGSRLMIGLFFAETAGLFALASMARDDRRRGNAVAPAIAAVSAWAAAWQWLLVAGLVTYAPMLAGSVMGLVCLAGGRLLSAAPADGKPSSHSGLELIGYLLTGLGGVAGVLLTFNRLAAGETVWELAGLMVGQSAVAVLAGAMARTSAPRRALFTLAGCHALFGVLVVNSLSLLTFGQRVELLLAACGGLLLVAGHLGWRRETDSPSGAVTFNLFAGSVLAAGPLVFGLISNRFDAEHAHWAWVMIHEIGVLGVGLGLLGAGVLCRVRSTTLVGAASLAAYLVSLVMLIDVPDRLQSVAVYMMVGGASFFTAAVLLSVYRDRLLSMPERIRNGDGVFRVLTWR</sequence>
<accession>A0A5C5VHD9</accession>
<evidence type="ECO:0000313" key="3">
    <source>
        <dbReference type="EMBL" id="TWT37092.1"/>
    </source>
</evidence>
<feature type="transmembrane region" description="Helical" evidence="2">
    <location>
        <begin position="719"/>
        <end position="737"/>
    </location>
</feature>
<keyword evidence="2" id="KW-0472">Membrane</keyword>
<feature type="transmembrane region" description="Helical" evidence="2">
    <location>
        <begin position="656"/>
        <end position="674"/>
    </location>
</feature>
<evidence type="ECO:0000256" key="2">
    <source>
        <dbReference type="SAM" id="Phobius"/>
    </source>
</evidence>
<feature type="transmembrane region" description="Helical" evidence="2">
    <location>
        <begin position="290"/>
        <end position="310"/>
    </location>
</feature>
<feature type="transmembrane region" description="Helical" evidence="2">
    <location>
        <begin position="805"/>
        <end position="822"/>
    </location>
</feature>
<evidence type="ECO:0000313" key="4">
    <source>
        <dbReference type="Proteomes" id="UP000316714"/>
    </source>
</evidence>
<reference evidence="3 4" key="1">
    <citation type="submission" date="2019-02" db="EMBL/GenBank/DDBJ databases">
        <title>Deep-cultivation of Planctomycetes and their phenomic and genomic characterization uncovers novel biology.</title>
        <authorList>
            <person name="Wiegand S."/>
            <person name="Jogler M."/>
            <person name="Boedeker C."/>
            <person name="Pinto D."/>
            <person name="Vollmers J."/>
            <person name="Rivas-Marin E."/>
            <person name="Kohn T."/>
            <person name="Peeters S.H."/>
            <person name="Heuer A."/>
            <person name="Rast P."/>
            <person name="Oberbeckmann S."/>
            <person name="Bunk B."/>
            <person name="Jeske O."/>
            <person name="Meyerdierks A."/>
            <person name="Storesund J.E."/>
            <person name="Kallscheuer N."/>
            <person name="Luecker S."/>
            <person name="Lage O.M."/>
            <person name="Pohl T."/>
            <person name="Merkel B.J."/>
            <person name="Hornburger P."/>
            <person name="Mueller R.-W."/>
            <person name="Bruemmer F."/>
            <person name="Labrenz M."/>
            <person name="Spormann A.M."/>
            <person name="Op Den Camp H."/>
            <person name="Overmann J."/>
            <person name="Amann R."/>
            <person name="Jetten M.S.M."/>
            <person name="Mascher T."/>
            <person name="Medema M.H."/>
            <person name="Devos D.P."/>
            <person name="Kaster A.-K."/>
            <person name="Ovreas L."/>
            <person name="Rohde M."/>
            <person name="Galperin M.Y."/>
            <person name="Jogler C."/>
        </authorList>
    </citation>
    <scope>NUCLEOTIDE SEQUENCE [LARGE SCALE GENOMIC DNA]</scope>
    <source>
        <strain evidence="3 4">KOR34</strain>
    </source>
</reference>
<feature type="transmembrane region" description="Helical" evidence="2">
    <location>
        <begin position="566"/>
        <end position="586"/>
    </location>
</feature>
<protein>
    <submittedName>
        <fullName evidence="3">Uncharacterized protein</fullName>
    </submittedName>
</protein>
<dbReference type="RefSeq" id="WP_146564450.1">
    <property type="nucleotide sequence ID" value="NZ_SIHJ01000001.1"/>
</dbReference>
<evidence type="ECO:0000256" key="1">
    <source>
        <dbReference type="SAM" id="MobiDB-lite"/>
    </source>
</evidence>
<feature type="transmembrane region" description="Helical" evidence="2">
    <location>
        <begin position="367"/>
        <end position="388"/>
    </location>
</feature>
<feature type="transmembrane region" description="Helical" evidence="2">
    <location>
        <begin position="148"/>
        <end position="171"/>
    </location>
</feature>
<feature type="transmembrane region" description="Helical" evidence="2">
    <location>
        <begin position="322"/>
        <end position="347"/>
    </location>
</feature>